<comment type="caution">
    <text evidence="3">The sequence shown here is derived from an EMBL/GenBank/DDBJ whole genome shotgun (WGS) entry which is preliminary data.</text>
</comment>
<organism evidence="3 4">
    <name type="scientific">Adhaeribacter terreus</name>
    <dbReference type="NCBI Taxonomy" id="529703"/>
    <lineage>
        <taxon>Bacteria</taxon>
        <taxon>Pseudomonadati</taxon>
        <taxon>Bacteroidota</taxon>
        <taxon>Cytophagia</taxon>
        <taxon>Cytophagales</taxon>
        <taxon>Hymenobacteraceae</taxon>
        <taxon>Adhaeribacter</taxon>
    </lineage>
</organism>
<dbReference type="InterPro" id="IPR001623">
    <property type="entry name" value="DnaJ_domain"/>
</dbReference>
<dbReference type="InterPro" id="IPR036869">
    <property type="entry name" value="J_dom_sf"/>
</dbReference>
<dbReference type="CDD" id="cd06257">
    <property type="entry name" value="DnaJ"/>
    <property type="match status" value="1"/>
</dbReference>
<dbReference type="Proteomes" id="UP001596161">
    <property type="component" value="Unassembled WGS sequence"/>
</dbReference>
<reference evidence="4" key="1">
    <citation type="journal article" date="2019" name="Int. J. Syst. Evol. Microbiol.">
        <title>The Global Catalogue of Microorganisms (GCM) 10K type strain sequencing project: providing services to taxonomists for standard genome sequencing and annotation.</title>
        <authorList>
            <consortium name="The Broad Institute Genomics Platform"/>
            <consortium name="The Broad Institute Genome Sequencing Center for Infectious Disease"/>
            <person name="Wu L."/>
            <person name="Ma J."/>
        </authorList>
    </citation>
    <scope>NUCLEOTIDE SEQUENCE [LARGE SCALE GENOMIC DNA]</scope>
    <source>
        <strain evidence="4">KACC 12602</strain>
    </source>
</reference>
<keyword evidence="1" id="KW-0143">Chaperone</keyword>
<dbReference type="Pfam" id="PF01556">
    <property type="entry name" value="DnaJ_C"/>
    <property type="match status" value="1"/>
</dbReference>
<name>A0ABW0ECP7_9BACT</name>
<evidence type="ECO:0000313" key="4">
    <source>
        <dbReference type="Proteomes" id="UP001596161"/>
    </source>
</evidence>
<dbReference type="InterPro" id="IPR018253">
    <property type="entry name" value="DnaJ_domain_CS"/>
</dbReference>
<dbReference type="SUPFAM" id="SSF49493">
    <property type="entry name" value="HSP40/DnaJ peptide-binding domain"/>
    <property type="match status" value="2"/>
</dbReference>
<dbReference type="CDD" id="cd10747">
    <property type="entry name" value="DnaJ_C"/>
    <property type="match status" value="1"/>
</dbReference>
<dbReference type="RefSeq" id="WP_378017045.1">
    <property type="nucleotide sequence ID" value="NZ_JBHSKT010000004.1"/>
</dbReference>
<evidence type="ECO:0000256" key="1">
    <source>
        <dbReference type="ARBA" id="ARBA00023186"/>
    </source>
</evidence>
<dbReference type="PANTHER" id="PTHR43096">
    <property type="entry name" value="DNAJ HOMOLOG 1, MITOCHONDRIAL-RELATED"/>
    <property type="match status" value="1"/>
</dbReference>
<dbReference type="PRINTS" id="PR00625">
    <property type="entry name" value="JDOMAIN"/>
</dbReference>
<dbReference type="PROSITE" id="PS00636">
    <property type="entry name" value="DNAJ_1"/>
    <property type="match status" value="1"/>
</dbReference>
<dbReference type="InterPro" id="IPR002939">
    <property type="entry name" value="DnaJ_C"/>
</dbReference>
<dbReference type="SMART" id="SM00271">
    <property type="entry name" value="DnaJ"/>
    <property type="match status" value="1"/>
</dbReference>
<dbReference type="EMBL" id="JBHSKT010000004">
    <property type="protein sequence ID" value="MFC5270679.1"/>
    <property type="molecule type" value="Genomic_DNA"/>
</dbReference>
<dbReference type="Gene3D" id="2.60.260.20">
    <property type="entry name" value="Urease metallochaperone UreE, N-terminal domain"/>
    <property type="match status" value="2"/>
</dbReference>
<sequence length="312" mass="34403">MEYKDYYKTLEVSKTATKDEIKKSYKKLARKYHPDVNPGNHEAEEKFKAISEAYEVLGDDEKRKKYDQLGADWKRYEQAGGGAGGFDWSQYAGAGGPGGGRYTHFEGDFGGGDFSDFFSSIFGGMGGGGARSQGGRRSSMAFKGQDLSAELQMPLEEAFRGGSKTLTVNGKNLRINIKPGVADGQTIRLKGQGGPGMNGAENGDLYITFRINPNPKYTRKGDDLFLDVPVSIYKAALGGEEIVDTLSGKIKIKIQPETQNGKMLRLKGKGFPVYNHPGQHGDLYIKTILHLPEKLTEKEKELFRQLVELRPN</sequence>
<dbReference type="InterPro" id="IPR008971">
    <property type="entry name" value="HSP40/DnaJ_pept-bd"/>
</dbReference>
<dbReference type="SUPFAM" id="SSF46565">
    <property type="entry name" value="Chaperone J-domain"/>
    <property type="match status" value="1"/>
</dbReference>
<dbReference type="Pfam" id="PF00226">
    <property type="entry name" value="DnaJ"/>
    <property type="match status" value="1"/>
</dbReference>
<dbReference type="Gene3D" id="1.10.287.110">
    <property type="entry name" value="DnaJ domain"/>
    <property type="match status" value="1"/>
</dbReference>
<keyword evidence="4" id="KW-1185">Reference proteome</keyword>
<protein>
    <submittedName>
        <fullName evidence="3">DnaJ C-terminal domain-containing protein</fullName>
    </submittedName>
</protein>
<dbReference type="PANTHER" id="PTHR43096:SF52">
    <property type="entry name" value="DNAJ HOMOLOG 1, MITOCHONDRIAL-RELATED"/>
    <property type="match status" value="1"/>
</dbReference>
<evidence type="ECO:0000313" key="3">
    <source>
        <dbReference type="EMBL" id="MFC5270679.1"/>
    </source>
</evidence>
<accession>A0ABW0ECP7</accession>
<proteinExistence type="predicted"/>
<dbReference type="PROSITE" id="PS50076">
    <property type="entry name" value="DNAJ_2"/>
    <property type="match status" value="1"/>
</dbReference>
<evidence type="ECO:0000259" key="2">
    <source>
        <dbReference type="PROSITE" id="PS50076"/>
    </source>
</evidence>
<gene>
    <name evidence="3" type="ORF">ACFPIB_08675</name>
</gene>
<feature type="domain" description="J" evidence="2">
    <location>
        <begin position="5"/>
        <end position="70"/>
    </location>
</feature>